<dbReference type="GO" id="GO:0008270">
    <property type="term" value="F:zinc ion binding"/>
    <property type="evidence" value="ECO:0007669"/>
    <property type="project" value="UniProtKB-KW"/>
</dbReference>
<evidence type="ECO:0000313" key="17">
    <source>
        <dbReference type="Proteomes" id="UP000818029"/>
    </source>
</evidence>
<keyword evidence="7" id="KW-0479">Metal-binding</keyword>
<keyword evidence="12 15" id="KW-0472">Membrane</keyword>
<dbReference type="FunFam" id="3.30.40.10:FF:000187">
    <property type="entry name" value="E3 ubiquitin-protein ligase ATL6"/>
    <property type="match status" value="1"/>
</dbReference>
<evidence type="ECO:0000256" key="12">
    <source>
        <dbReference type="ARBA" id="ARBA00023136"/>
    </source>
</evidence>
<dbReference type="RefSeq" id="XP_016734732.1">
    <property type="nucleotide sequence ID" value="XM_016879243.2"/>
</dbReference>
<dbReference type="OMA" id="CNCAICL"/>
<evidence type="ECO:0000256" key="10">
    <source>
        <dbReference type="ARBA" id="ARBA00022833"/>
    </source>
</evidence>
<evidence type="ECO:0000256" key="11">
    <source>
        <dbReference type="ARBA" id="ARBA00022989"/>
    </source>
</evidence>
<evidence type="ECO:0000256" key="3">
    <source>
        <dbReference type="ARBA" id="ARBA00004906"/>
    </source>
</evidence>
<comment type="similarity">
    <text evidence="13">Belongs to the RING-type zinc finger family. ATL subfamily.</text>
</comment>
<accession>A0A1U8N6J2</accession>
<dbReference type="OrthoDB" id="8062037at2759"/>
<dbReference type="PROSITE" id="PS50089">
    <property type="entry name" value="ZF_RING_2"/>
    <property type="match status" value="1"/>
</dbReference>
<gene>
    <name evidence="18" type="primary">LOC107945290</name>
</gene>
<keyword evidence="10" id="KW-0862">Zinc</keyword>
<reference evidence="18" key="2">
    <citation type="submission" date="2025-08" db="UniProtKB">
        <authorList>
            <consortium name="RefSeq"/>
        </authorList>
    </citation>
    <scope>IDENTIFICATION</scope>
</reference>
<proteinExistence type="inferred from homology"/>
<dbReference type="InterPro" id="IPR044602">
    <property type="entry name" value="ATL10/ATL72-79-like"/>
</dbReference>
<dbReference type="Gene3D" id="3.30.40.10">
    <property type="entry name" value="Zinc/RING finger domain, C3HC4 (zinc finger)"/>
    <property type="match status" value="1"/>
</dbReference>
<dbReference type="EC" id="2.3.2.27" evidence="4"/>
<dbReference type="GeneID" id="107945290"/>
<dbReference type="CDD" id="cd16461">
    <property type="entry name" value="RING-H2_EL5-like"/>
    <property type="match status" value="1"/>
</dbReference>
<evidence type="ECO:0000256" key="4">
    <source>
        <dbReference type="ARBA" id="ARBA00012483"/>
    </source>
</evidence>
<keyword evidence="9" id="KW-0833">Ubl conjugation pathway</keyword>
<evidence type="ECO:0000256" key="8">
    <source>
        <dbReference type="ARBA" id="ARBA00022771"/>
    </source>
</evidence>
<keyword evidence="8 14" id="KW-0863">Zinc-finger</keyword>
<dbReference type="SMR" id="A0A1U8N6J2"/>
<evidence type="ECO:0000256" key="2">
    <source>
        <dbReference type="ARBA" id="ARBA00004167"/>
    </source>
</evidence>
<evidence type="ECO:0000256" key="1">
    <source>
        <dbReference type="ARBA" id="ARBA00000900"/>
    </source>
</evidence>
<evidence type="ECO:0000256" key="7">
    <source>
        <dbReference type="ARBA" id="ARBA00022723"/>
    </source>
</evidence>
<keyword evidence="5" id="KW-0808">Transferase</keyword>
<dbReference type="AlphaFoldDB" id="A0A1U8N6J2"/>
<dbReference type="Pfam" id="PF13639">
    <property type="entry name" value="zf-RING_2"/>
    <property type="match status" value="1"/>
</dbReference>
<dbReference type="SMART" id="SM00184">
    <property type="entry name" value="RING"/>
    <property type="match status" value="1"/>
</dbReference>
<keyword evidence="11 15" id="KW-1133">Transmembrane helix</keyword>
<comment type="subcellular location">
    <subcellularLocation>
        <location evidence="2">Membrane</location>
        <topology evidence="2">Single-pass membrane protein</topology>
    </subcellularLocation>
</comment>
<dbReference type="SUPFAM" id="SSF57850">
    <property type="entry name" value="RING/U-box"/>
    <property type="match status" value="1"/>
</dbReference>
<keyword evidence="17" id="KW-1185">Reference proteome</keyword>
<reference evidence="17" key="1">
    <citation type="journal article" date="2020" name="Nat. Genet.">
        <title>Genomic diversifications of five Gossypium allopolyploid species and their impact on cotton improvement.</title>
        <authorList>
            <person name="Chen Z.J."/>
            <person name="Sreedasyam A."/>
            <person name="Ando A."/>
            <person name="Song Q."/>
            <person name="De Santiago L.M."/>
            <person name="Hulse-Kemp A.M."/>
            <person name="Ding M."/>
            <person name="Ye W."/>
            <person name="Kirkbride R.C."/>
            <person name="Jenkins J."/>
            <person name="Plott C."/>
            <person name="Lovell J."/>
            <person name="Lin Y.M."/>
            <person name="Vaughn R."/>
            <person name="Liu B."/>
            <person name="Simpson S."/>
            <person name="Scheffler B.E."/>
            <person name="Wen L."/>
            <person name="Saski C.A."/>
            <person name="Grover C.E."/>
            <person name="Hu G."/>
            <person name="Conover J.L."/>
            <person name="Carlson J.W."/>
            <person name="Shu S."/>
            <person name="Boston L.B."/>
            <person name="Williams M."/>
            <person name="Peterson D.G."/>
            <person name="McGee K."/>
            <person name="Jones D.C."/>
            <person name="Wendel J.F."/>
            <person name="Stelly D.M."/>
            <person name="Grimwood J."/>
            <person name="Schmutz J."/>
        </authorList>
    </citation>
    <scope>NUCLEOTIDE SEQUENCE [LARGE SCALE GENOMIC DNA]</scope>
    <source>
        <strain evidence="17">cv. TM-1</strain>
    </source>
</reference>
<comment type="catalytic activity">
    <reaction evidence="1">
        <text>S-ubiquitinyl-[E2 ubiquitin-conjugating enzyme]-L-cysteine + [acceptor protein]-L-lysine = [E2 ubiquitin-conjugating enzyme]-L-cysteine + N(6)-ubiquitinyl-[acceptor protein]-L-lysine.</text>
        <dbReference type="EC" id="2.3.2.27"/>
    </reaction>
</comment>
<keyword evidence="6 15" id="KW-0812">Transmembrane</keyword>
<comment type="pathway">
    <text evidence="3">Protein modification; protein ubiquitination.</text>
</comment>
<protein>
    <recommendedName>
        <fullName evidence="4">RING-type E3 ubiquitin transferase</fullName>
        <ecNumber evidence="4">2.3.2.27</ecNumber>
    </recommendedName>
</protein>
<evidence type="ECO:0000256" key="13">
    <source>
        <dbReference type="ARBA" id="ARBA00024209"/>
    </source>
</evidence>
<evidence type="ECO:0000256" key="15">
    <source>
        <dbReference type="SAM" id="Phobius"/>
    </source>
</evidence>
<evidence type="ECO:0000256" key="5">
    <source>
        <dbReference type="ARBA" id="ARBA00022679"/>
    </source>
</evidence>
<evidence type="ECO:0000259" key="16">
    <source>
        <dbReference type="PROSITE" id="PS50089"/>
    </source>
</evidence>
<organism evidence="17 18">
    <name type="scientific">Gossypium hirsutum</name>
    <name type="common">Upland cotton</name>
    <name type="synonym">Gossypium mexicanum</name>
    <dbReference type="NCBI Taxonomy" id="3635"/>
    <lineage>
        <taxon>Eukaryota</taxon>
        <taxon>Viridiplantae</taxon>
        <taxon>Streptophyta</taxon>
        <taxon>Embryophyta</taxon>
        <taxon>Tracheophyta</taxon>
        <taxon>Spermatophyta</taxon>
        <taxon>Magnoliopsida</taxon>
        <taxon>eudicotyledons</taxon>
        <taxon>Gunneridae</taxon>
        <taxon>Pentapetalae</taxon>
        <taxon>rosids</taxon>
        <taxon>malvids</taxon>
        <taxon>Malvales</taxon>
        <taxon>Malvaceae</taxon>
        <taxon>Malvoideae</taxon>
        <taxon>Gossypium</taxon>
    </lineage>
</organism>
<dbReference type="PANTHER" id="PTHR46905:SF22">
    <property type="entry name" value="RING-TYPE E3 UBIQUITIN TRANSFERASE"/>
    <property type="match status" value="1"/>
</dbReference>
<evidence type="ECO:0000256" key="9">
    <source>
        <dbReference type="ARBA" id="ARBA00022786"/>
    </source>
</evidence>
<dbReference type="GO" id="GO:0061630">
    <property type="term" value="F:ubiquitin protein ligase activity"/>
    <property type="evidence" value="ECO:0000318"/>
    <property type="project" value="GO_Central"/>
</dbReference>
<dbReference type="PANTHER" id="PTHR46905">
    <property type="entry name" value="RING-H2 FINGER PROTEIN ATL78"/>
    <property type="match status" value="1"/>
</dbReference>
<sequence length="165" mass="17980">MAQASPSPSADTPTLSIPCQETQEPTVDLNLMIIVAAMLCALVCALGLHPMLQCVLQCTHRVVTEPREWVAARRLNSGLKKKEMVALPTTTYANSGSSSSSSSSSSSGCAICLVDFSEGDKIRMLPKCNHRFHVACIDKWLLSRSSCPTCRQRLNSNCDQFVIEF</sequence>
<dbReference type="GO" id="GO:0016020">
    <property type="term" value="C:membrane"/>
    <property type="evidence" value="ECO:0007669"/>
    <property type="project" value="UniProtKB-SubCell"/>
</dbReference>
<feature type="domain" description="RING-type" evidence="16">
    <location>
        <begin position="109"/>
        <end position="151"/>
    </location>
</feature>
<dbReference type="InterPro" id="IPR013083">
    <property type="entry name" value="Znf_RING/FYVE/PHD"/>
</dbReference>
<dbReference type="PaxDb" id="3635-A0A1U8N6J2"/>
<dbReference type="GO" id="GO:0016567">
    <property type="term" value="P:protein ubiquitination"/>
    <property type="evidence" value="ECO:0007669"/>
    <property type="project" value="InterPro"/>
</dbReference>
<dbReference type="KEGG" id="ghi:107945290"/>
<dbReference type="Proteomes" id="UP000818029">
    <property type="component" value="Chromosome D12"/>
</dbReference>
<dbReference type="InterPro" id="IPR001841">
    <property type="entry name" value="Znf_RING"/>
</dbReference>
<evidence type="ECO:0000256" key="14">
    <source>
        <dbReference type="PROSITE-ProRule" id="PRU00175"/>
    </source>
</evidence>
<evidence type="ECO:0000256" key="6">
    <source>
        <dbReference type="ARBA" id="ARBA00022692"/>
    </source>
</evidence>
<evidence type="ECO:0000313" key="18">
    <source>
        <dbReference type="RefSeq" id="XP_016734732.1"/>
    </source>
</evidence>
<feature type="transmembrane region" description="Helical" evidence="15">
    <location>
        <begin position="31"/>
        <end position="52"/>
    </location>
</feature>
<name>A0A1U8N6J2_GOSHI</name>